<keyword evidence="1" id="KW-0808">Transferase</keyword>
<feature type="domain" description="N-acetyltransferase" evidence="3">
    <location>
        <begin position="5"/>
        <end position="171"/>
    </location>
</feature>
<gene>
    <name evidence="4" type="ORF">GCM10025790_06550</name>
</gene>
<dbReference type="PROSITE" id="PS51186">
    <property type="entry name" value="GNAT"/>
    <property type="match status" value="2"/>
</dbReference>
<reference evidence="5" key="1">
    <citation type="journal article" date="2019" name="Int. J. Syst. Evol. Microbiol.">
        <title>The Global Catalogue of Microorganisms (GCM) 10K type strain sequencing project: providing services to taxonomists for standard genome sequencing and annotation.</title>
        <authorList>
            <consortium name="The Broad Institute Genomics Platform"/>
            <consortium name="The Broad Institute Genome Sequencing Center for Infectious Disease"/>
            <person name="Wu L."/>
            <person name="Ma J."/>
        </authorList>
    </citation>
    <scope>NUCLEOTIDE SEQUENCE [LARGE SCALE GENOMIC DNA]</scope>
    <source>
        <strain evidence="5">JCM 19129</strain>
    </source>
</reference>
<organism evidence="4 5">
    <name type="scientific">Nesterenkonia rhizosphaerae</name>
    <dbReference type="NCBI Taxonomy" id="1348272"/>
    <lineage>
        <taxon>Bacteria</taxon>
        <taxon>Bacillati</taxon>
        <taxon>Actinomycetota</taxon>
        <taxon>Actinomycetes</taxon>
        <taxon>Micrococcales</taxon>
        <taxon>Micrococcaceae</taxon>
        <taxon>Nesterenkonia</taxon>
    </lineage>
</organism>
<protein>
    <submittedName>
        <fullName evidence="4">GNAT family N-acetyltransferase</fullName>
    </submittedName>
</protein>
<feature type="domain" description="N-acetyltransferase" evidence="3">
    <location>
        <begin position="188"/>
        <end position="336"/>
    </location>
</feature>
<dbReference type="InterPro" id="IPR000182">
    <property type="entry name" value="GNAT_dom"/>
</dbReference>
<dbReference type="InterPro" id="IPR050680">
    <property type="entry name" value="YpeA/RimI_acetyltransf"/>
</dbReference>
<keyword evidence="5" id="KW-1185">Reference proteome</keyword>
<dbReference type="Pfam" id="PF00583">
    <property type="entry name" value="Acetyltransf_1"/>
    <property type="match status" value="2"/>
</dbReference>
<evidence type="ECO:0000313" key="5">
    <source>
        <dbReference type="Proteomes" id="UP001500368"/>
    </source>
</evidence>
<dbReference type="Proteomes" id="UP001500368">
    <property type="component" value="Unassembled WGS sequence"/>
</dbReference>
<evidence type="ECO:0000313" key="4">
    <source>
        <dbReference type="EMBL" id="GAA4914312.1"/>
    </source>
</evidence>
<accession>A0ABP9FSL9</accession>
<dbReference type="EMBL" id="BAABLW010000002">
    <property type="protein sequence ID" value="GAA4914312.1"/>
    <property type="molecule type" value="Genomic_DNA"/>
</dbReference>
<dbReference type="PANTHER" id="PTHR43420">
    <property type="entry name" value="ACETYLTRANSFERASE"/>
    <property type="match status" value="1"/>
</dbReference>
<dbReference type="InterPro" id="IPR016181">
    <property type="entry name" value="Acyl_CoA_acyltransferase"/>
</dbReference>
<evidence type="ECO:0000259" key="3">
    <source>
        <dbReference type="PROSITE" id="PS51186"/>
    </source>
</evidence>
<evidence type="ECO:0000256" key="2">
    <source>
        <dbReference type="ARBA" id="ARBA00023315"/>
    </source>
</evidence>
<dbReference type="CDD" id="cd04301">
    <property type="entry name" value="NAT_SF"/>
    <property type="match status" value="2"/>
</dbReference>
<keyword evidence="2" id="KW-0012">Acyltransferase</keyword>
<dbReference type="Gene3D" id="3.40.630.30">
    <property type="match status" value="1"/>
</dbReference>
<dbReference type="RefSeq" id="WP_345476641.1">
    <property type="nucleotide sequence ID" value="NZ_BAABLW010000002.1"/>
</dbReference>
<dbReference type="PANTHER" id="PTHR43420:SF47">
    <property type="entry name" value="N-ACETYLTRANSFERASE DOMAIN-CONTAINING PROTEIN"/>
    <property type="match status" value="1"/>
</dbReference>
<sequence>MSTSYRWSTLTTADTAAWAELVNHLAVVDGTEEFYSAEDLAEELEDPHLDPAQDTVAVWADSESGTEELVAFGVARLRQSLDHEGNAGVPLEGGVHVEHRGRGIGTQLMQKLEARGAQKATDRYPGVQYYFATGGGLEESSARTFHLARGYQVARYFNLMSRPLSWNQTDSPDSAAAITGGRQLPEGVTVRAPEESDEKAVFEAHAAAFVDHWGSAPPSPSVWHETWTSRSNRAAVSRIAVDASGTVLAYALCGQWVERELYVNLVGTVPAARGNGLGSAVLAHTIEAAASSGDYDVIELDVDSESLTGATRLYERLGFAVKHTSAAMRRYQQPADKH</sequence>
<evidence type="ECO:0000256" key="1">
    <source>
        <dbReference type="ARBA" id="ARBA00022679"/>
    </source>
</evidence>
<dbReference type="SUPFAM" id="SSF55729">
    <property type="entry name" value="Acyl-CoA N-acyltransferases (Nat)"/>
    <property type="match status" value="2"/>
</dbReference>
<comment type="caution">
    <text evidence="4">The sequence shown here is derived from an EMBL/GenBank/DDBJ whole genome shotgun (WGS) entry which is preliminary data.</text>
</comment>
<proteinExistence type="predicted"/>
<name>A0ABP9FSL9_9MICC</name>